<gene>
    <name evidence="2" type="ORF">SAMN02745724_04992</name>
</gene>
<keyword evidence="1" id="KW-1133">Transmembrane helix</keyword>
<feature type="transmembrane region" description="Helical" evidence="1">
    <location>
        <begin position="31"/>
        <end position="50"/>
    </location>
</feature>
<keyword evidence="1" id="KW-0472">Membrane</keyword>
<evidence type="ECO:0000313" key="2">
    <source>
        <dbReference type="EMBL" id="SFD61698.1"/>
    </source>
</evidence>
<sequence length="67" mass="6926">MNASSNSELLVTSVLGSMVMSVLTFNGMASAVAVGSVIAVTVMSTTYALTSNNEGINLRKLNTKLQS</sequence>
<accession>A0A1I1TWP7</accession>
<reference evidence="2 3" key="1">
    <citation type="submission" date="2016-10" db="EMBL/GenBank/DDBJ databases">
        <authorList>
            <person name="de Groot N.N."/>
        </authorList>
    </citation>
    <scope>NUCLEOTIDE SEQUENCE [LARGE SCALE GENOMIC DNA]</scope>
    <source>
        <strain evidence="2 3">DSM 6059</strain>
    </source>
</reference>
<proteinExistence type="predicted"/>
<dbReference type="AlphaFoldDB" id="A0A1I1TWP7"/>
<dbReference type="Proteomes" id="UP000198862">
    <property type="component" value="Unassembled WGS sequence"/>
</dbReference>
<protein>
    <submittedName>
        <fullName evidence="2">Uncharacterized protein</fullName>
    </submittedName>
</protein>
<evidence type="ECO:0000256" key="1">
    <source>
        <dbReference type="SAM" id="Phobius"/>
    </source>
</evidence>
<keyword evidence="3" id="KW-1185">Reference proteome</keyword>
<keyword evidence="1" id="KW-0812">Transmembrane</keyword>
<name>A0A1I1TWP7_9GAMM</name>
<dbReference type="EMBL" id="FOLO01000074">
    <property type="protein sequence ID" value="SFD61698.1"/>
    <property type="molecule type" value="Genomic_DNA"/>
</dbReference>
<evidence type="ECO:0000313" key="3">
    <source>
        <dbReference type="Proteomes" id="UP000198862"/>
    </source>
</evidence>
<organism evidence="2 3">
    <name type="scientific">Pseudoalteromonas denitrificans DSM 6059</name>
    <dbReference type="NCBI Taxonomy" id="1123010"/>
    <lineage>
        <taxon>Bacteria</taxon>
        <taxon>Pseudomonadati</taxon>
        <taxon>Pseudomonadota</taxon>
        <taxon>Gammaproteobacteria</taxon>
        <taxon>Alteromonadales</taxon>
        <taxon>Pseudoalteromonadaceae</taxon>
        <taxon>Pseudoalteromonas</taxon>
    </lineage>
</organism>
<dbReference type="RefSeq" id="WP_091991213.1">
    <property type="nucleotide sequence ID" value="NZ_FOLO01000074.1"/>
</dbReference>